<proteinExistence type="predicted"/>
<gene>
    <name evidence="1" type="ORF">K432DRAFT_462351</name>
</gene>
<evidence type="ECO:0000313" key="1">
    <source>
        <dbReference type="EMBL" id="OCK76772.1"/>
    </source>
</evidence>
<protein>
    <submittedName>
        <fullName evidence="1">Uncharacterized protein</fullName>
    </submittedName>
</protein>
<dbReference type="Proteomes" id="UP000250266">
    <property type="component" value="Unassembled WGS sequence"/>
</dbReference>
<sequence>MIESKYSSPINILRCTISCNAEICPNVIDNDANSWNVWRENINKAVGPPALQGIAEFLDEEATKSNTNGIHSRFFLSPKVTENILQSEYKPTKPPPAGSTESILSRWLETPSLLSLTAITAIWMVLS</sequence>
<organism evidence="1 2">
    <name type="scientific">Lepidopterella palustris CBS 459.81</name>
    <dbReference type="NCBI Taxonomy" id="1314670"/>
    <lineage>
        <taxon>Eukaryota</taxon>
        <taxon>Fungi</taxon>
        <taxon>Dikarya</taxon>
        <taxon>Ascomycota</taxon>
        <taxon>Pezizomycotina</taxon>
        <taxon>Dothideomycetes</taxon>
        <taxon>Pleosporomycetidae</taxon>
        <taxon>Mytilinidiales</taxon>
        <taxon>Argynnaceae</taxon>
        <taxon>Lepidopterella</taxon>
    </lineage>
</organism>
<reference evidence="1 2" key="1">
    <citation type="journal article" date="2016" name="Nat. Commun.">
        <title>Ectomycorrhizal ecology is imprinted in the genome of the dominant symbiotic fungus Cenococcum geophilum.</title>
        <authorList>
            <consortium name="DOE Joint Genome Institute"/>
            <person name="Peter M."/>
            <person name="Kohler A."/>
            <person name="Ohm R.A."/>
            <person name="Kuo A."/>
            <person name="Krutzmann J."/>
            <person name="Morin E."/>
            <person name="Arend M."/>
            <person name="Barry K.W."/>
            <person name="Binder M."/>
            <person name="Choi C."/>
            <person name="Clum A."/>
            <person name="Copeland A."/>
            <person name="Grisel N."/>
            <person name="Haridas S."/>
            <person name="Kipfer T."/>
            <person name="LaButti K."/>
            <person name="Lindquist E."/>
            <person name="Lipzen A."/>
            <person name="Maire R."/>
            <person name="Meier B."/>
            <person name="Mihaltcheva S."/>
            <person name="Molinier V."/>
            <person name="Murat C."/>
            <person name="Poggeler S."/>
            <person name="Quandt C.A."/>
            <person name="Sperisen C."/>
            <person name="Tritt A."/>
            <person name="Tisserant E."/>
            <person name="Crous P.W."/>
            <person name="Henrissat B."/>
            <person name="Nehls U."/>
            <person name="Egli S."/>
            <person name="Spatafora J.W."/>
            <person name="Grigoriev I.V."/>
            <person name="Martin F.M."/>
        </authorList>
    </citation>
    <scope>NUCLEOTIDE SEQUENCE [LARGE SCALE GENOMIC DNA]</scope>
    <source>
        <strain evidence="1 2">CBS 459.81</strain>
    </source>
</reference>
<evidence type="ECO:0000313" key="2">
    <source>
        <dbReference type="Proteomes" id="UP000250266"/>
    </source>
</evidence>
<keyword evidence="2" id="KW-1185">Reference proteome</keyword>
<name>A0A8E2JBY7_9PEZI</name>
<accession>A0A8E2JBY7</accession>
<dbReference type="EMBL" id="KV745181">
    <property type="protein sequence ID" value="OCK76772.1"/>
    <property type="molecule type" value="Genomic_DNA"/>
</dbReference>
<dbReference type="AlphaFoldDB" id="A0A8E2JBY7"/>